<evidence type="ECO:0000256" key="1">
    <source>
        <dbReference type="SAM" id="MobiDB-lite"/>
    </source>
</evidence>
<dbReference type="AlphaFoldDB" id="A0A4P9Z571"/>
<name>A0A4P9Z571_9FUNG</name>
<feature type="region of interest" description="Disordered" evidence="1">
    <location>
        <begin position="84"/>
        <end position="163"/>
    </location>
</feature>
<feature type="compositionally biased region" description="Acidic residues" evidence="1">
    <location>
        <begin position="86"/>
        <end position="95"/>
    </location>
</feature>
<gene>
    <name evidence="2" type="ORF">SYNPS1DRAFT_26711</name>
</gene>
<evidence type="ECO:0000313" key="2">
    <source>
        <dbReference type="EMBL" id="RKP27645.1"/>
    </source>
</evidence>
<organism evidence="2 3">
    <name type="scientific">Syncephalis pseudoplumigaleata</name>
    <dbReference type="NCBI Taxonomy" id="1712513"/>
    <lineage>
        <taxon>Eukaryota</taxon>
        <taxon>Fungi</taxon>
        <taxon>Fungi incertae sedis</taxon>
        <taxon>Zoopagomycota</taxon>
        <taxon>Zoopagomycotina</taxon>
        <taxon>Zoopagomycetes</taxon>
        <taxon>Zoopagales</taxon>
        <taxon>Piptocephalidaceae</taxon>
        <taxon>Syncephalis</taxon>
    </lineage>
</organism>
<proteinExistence type="predicted"/>
<evidence type="ECO:0000313" key="3">
    <source>
        <dbReference type="Proteomes" id="UP000278143"/>
    </source>
</evidence>
<feature type="compositionally biased region" description="Low complexity" evidence="1">
    <location>
        <begin position="107"/>
        <end position="123"/>
    </location>
</feature>
<dbReference type="Proteomes" id="UP000278143">
    <property type="component" value="Unassembled WGS sequence"/>
</dbReference>
<keyword evidence="3" id="KW-1185">Reference proteome</keyword>
<protein>
    <submittedName>
        <fullName evidence="2">Uncharacterized protein</fullName>
    </submittedName>
</protein>
<dbReference type="EMBL" id="KZ989174">
    <property type="protein sequence ID" value="RKP27645.1"/>
    <property type="molecule type" value="Genomic_DNA"/>
</dbReference>
<accession>A0A4P9Z571</accession>
<feature type="compositionally biased region" description="Low complexity" evidence="1">
    <location>
        <begin position="330"/>
        <end position="341"/>
    </location>
</feature>
<reference evidence="3" key="1">
    <citation type="journal article" date="2018" name="Nat. Microbiol.">
        <title>Leveraging single-cell genomics to expand the fungal tree of life.</title>
        <authorList>
            <person name="Ahrendt S.R."/>
            <person name="Quandt C.A."/>
            <person name="Ciobanu D."/>
            <person name="Clum A."/>
            <person name="Salamov A."/>
            <person name="Andreopoulos B."/>
            <person name="Cheng J.F."/>
            <person name="Woyke T."/>
            <person name="Pelin A."/>
            <person name="Henrissat B."/>
            <person name="Reynolds N.K."/>
            <person name="Benny G.L."/>
            <person name="Smith M.E."/>
            <person name="James T.Y."/>
            <person name="Grigoriev I.V."/>
        </authorList>
    </citation>
    <scope>NUCLEOTIDE SEQUENCE [LARGE SCALE GENOMIC DNA]</scope>
    <source>
        <strain evidence="3">Benny S71-1</strain>
    </source>
</reference>
<sequence>MIIIGDDGIVMEHRFFFPSFLLSRVSTAIPALLATSPTMSALGSRRYSAQLYQHDLCRSENQAATFPEPQQGPKPIRLWSTREAVQEDDENEGEDVNAPSPSPISDTETATATATETPTTTTTHAVSPRRRRASMPGTTSTAVAEQAASSSPPSSPHRPRRRQSMHRYVVAGLSKDYPERLLAPYRIEPAFWQRFIAAINAALSEFPAWKNPQELAAGRRRRRFSFDASMSAASPRGNRVWWTDDTCGASGRDRAEKVLRWWNEDYFRHKGCWITLGFHRDDVPSSARNDGEESVCDVTSGQSIEDTIHAEQKRRATMASVADAIRSSSARDASAHAADTSITATAAPNDNGGGNSTLKPFLTVRPI</sequence>
<dbReference type="OrthoDB" id="5539594at2759"/>
<feature type="region of interest" description="Disordered" evidence="1">
    <location>
        <begin position="330"/>
        <end position="367"/>
    </location>
</feature>